<name>A0A8J8WMW7_CHIOP</name>
<proteinExistence type="predicted"/>
<evidence type="ECO:0000313" key="2">
    <source>
        <dbReference type="EMBL" id="KAG0698029.1"/>
    </source>
</evidence>
<dbReference type="EMBL" id="JACEEZ010025733">
    <property type="protein sequence ID" value="KAG0698029.1"/>
    <property type="molecule type" value="Genomic_DNA"/>
</dbReference>
<keyword evidence="3" id="KW-1185">Reference proteome</keyword>
<gene>
    <name evidence="2" type="ORF">GWK47_026130</name>
</gene>
<dbReference type="AlphaFoldDB" id="A0A8J8WMW7"/>
<sequence length="194" mass="21387">MRQRSLDTLQAIHEASSKNQETPWKILTKRILMGDTPFICSSSPSLRGETPLSRGSFLPPFVPSLLKRVRAPTPTVKRLKGPLQAQVSPPLKPLAEASRPKQVLCVVYKTHNSIFPKPGCSPTPRGKTKRHTTRTAAPGTINWVVPFARTGTPGFLSLSPLHKKMWNPMVSAEQLHSTSGTQTPRVCERLGKKP</sequence>
<dbReference type="Proteomes" id="UP000770661">
    <property type="component" value="Unassembled WGS sequence"/>
</dbReference>
<organism evidence="2 3">
    <name type="scientific">Chionoecetes opilio</name>
    <name type="common">Atlantic snow crab</name>
    <name type="synonym">Cancer opilio</name>
    <dbReference type="NCBI Taxonomy" id="41210"/>
    <lineage>
        <taxon>Eukaryota</taxon>
        <taxon>Metazoa</taxon>
        <taxon>Ecdysozoa</taxon>
        <taxon>Arthropoda</taxon>
        <taxon>Crustacea</taxon>
        <taxon>Multicrustacea</taxon>
        <taxon>Malacostraca</taxon>
        <taxon>Eumalacostraca</taxon>
        <taxon>Eucarida</taxon>
        <taxon>Decapoda</taxon>
        <taxon>Pleocyemata</taxon>
        <taxon>Brachyura</taxon>
        <taxon>Eubrachyura</taxon>
        <taxon>Majoidea</taxon>
        <taxon>Majidae</taxon>
        <taxon>Chionoecetes</taxon>
    </lineage>
</organism>
<accession>A0A8J8WMW7</accession>
<feature type="region of interest" description="Disordered" evidence="1">
    <location>
        <begin position="174"/>
        <end position="194"/>
    </location>
</feature>
<comment type="caution">
    <text evidence="2">The sequence shown here is derived from an EMBL/GenBank/DDBJ whole genome shotgun (WGS) entry which is preliminary data.</text>
</comment>
<evidence type="ECO:0000256" key="1">
    <source>
        <dbReference type="SAM" id="MobiDB-lite"/>
    </source>
</evidence>
<feature type="compositionally biased region" description="Polar residues" evidence="1">
    <location>
        <begin position="174"/>
        <end position="184"/>
    </location>
</feature>
<protein>
    <submittedName>
        <fullName evidence="2">Uncharacterized protein</fullName>
    </submittedName>
</protein>
<evidence type="ECO:0000313" key="3">
    <source>
        <dbReference type="Proteomes" id="UP000770661"/>
    </source>
</evidence>
<reference evidence="2" key="1">
    <citation type="submission" date="2020-07" db="EMBL/GenBank/DDBJ databases">
        <title>The High-quality genome of the commercially important snow crab, Chionoecetes opilio.</title>
        <authorList>
            <person name="Jeong J.-H."/>
            <person name="Ryu S."/>
        </authorList>
    </citation>
    <scope>NUCLEOTIDE SEQUENCE</scope>
    <source>
        <strain evidence="2">MADBK_172401_WGS</strain>
        <tissue evidence="2">Digestive gland</tissue>
    </source>
</reference>